<evidence type="ECO:0000256" key="5">
    <source>
        <dbReference type="HAMAP-Rule" id="MF_00099"/>
    </source>
</evidence>
<reference evidence="10 11" key="1">
    <citation type="submission" date="2017-09" db="EMBL/GenBank/DDBJ databases">
        <title>Genomics of the genus Arcobacter.</title>
        <authorList>
            <person name="Perez-Cataluna A."/>
            <person name="Figueras M.J."/>
            <person name="Salas-Masso N."/>
        </authorList>
    </citation>
    <scope>NUCLEOTIDE SEQUENCE [LARGE SCALE GENOMIC DNA]</scope>
    <source>
        <strain evidence="10 11">CECT 7386</strain>
    </source>
</reference>
<dbReference type="PROSITE" id="PS50110">
    <property type="entry name" value="RESPONSE_REGULATORY"/>
    <property type="match status" value="1"/>
</dbReference>
<gene>
    <name evidence="5" type="primary">cheB</name>
    <name evidence="10" type="ORF">CP985_02050</name>
</gene>
<evidence type="ECO:0000256" key="7">
    <source>
        <dbReference type="PROSITE-ProRule" id="PRU00169"/>
    </source>
</evidence>
<dbReference type="InterPro" id="IPR000673">
    <property type="entry name" value="Sig_transdc_resp-reg_Me-estase"/>
</dbReference>
<dbReference type="SUPFAM" id="SSF52738">
    <property type="entry name" value="Methylesterase CheB, C-terminal domain"/>
    <property type="match status" value="1"/>
</dbReference>
<protein>
    <recommendedName>
        <fullName evidence="5">Protein-glutamate methylesterase/protein-glutamine glutaminase</fullName>
        <ecNumber evidence="5">3.1.1.61</ecNumber>
        <ecNumber evidence="5">3.5.1.44</ecNumber>
    </recommendedName>
</protein>
<dbReference type="PROSITE" id="PS50122">
    <property type="entry name" value="CHEB"/>
    <property type="match status" value="1"/>
</dbReference>
<comment type="function">
    <text evidence="5">Involved in chemotaxis. Part of a chemotaxis signal transduction system that modulates chemotaxis in response to various stimuli. Catalyzes the demethylation of specific methylglutamate residues introduced into the chemoreceptors (methyl-accepting chemotaxis proteins or MCP) by CheR. Also mediates the irreversible deamidation of specific glutamine residues to glutamic acid.</text>
</comment>
<dbReference type="Gene3D" id="3.40.50.2300">
    <property type="match status" value="1"/>
</dbReference>
<dbReference type="InterPro" id="IPR008248">
    <property type="entry name" value="CheB-like"/>
</dbReference>
<dbReference type="InterPro" id="IPR001789">
    <property type="entry name" value="Sig_transdc_resp-reg_receiver"/>
</dbReference>
<evidence type="ECO:0000313" key="11">
    <source>
        <dbReference type="Proteomes" id="UP000290092"/>
    </source>
</evidence>
<dbReference type="EC" id="3.1.1.61" evidence="5"/>
<dbReference type="GO" id="GO:0050568">
    <property type="term" value="F:protein-glutamine glutaminase activity"/>
    <property type="evidence" value="ECO:0007669"/>
    <property type="project" value="UniProtKB-UniRule"/>
</dbReference>
<keyword evidence="1 5" id="KW-0963">Cytoplasm</keyword>
<dbReference type="GO" id="GO:0008984">
    <property type="term" value="F:protein-glutamate methylesterase activity"/>
    <property type="evidence" value="ECO:0007669"/>
    <property type="project" value="UniProtKB-UniRule"/>
</dbReference>
<evidence type="ECO:0000256" key="3">
    <source>
        <dbReference type="ARBA" id="ARBA00022801"/>
    </source>
</evidence>
<feature type="active site" evidence="5 6">
    <location>
        <position position="176"/>
    </location>
</feature>
<dbReference type="Gene3D" id="3.40.50.180">
    <property type="entry name" value="Methylesterase CheB, C-terminal domain"/>
    <property type="match status" value="1"/>
</dbReference>
<dbReference type="PIRSF" id="PIRSF000876">
    <property type="entry name" value="RR_chemtxs_CheB"/>
    <property type="match status" value="1"/>
</dbReference>
<dbReference type="SMART" id="SM00448">
    <property type="entry name" value="REC"/>
    <property type="match status" value="1"/>
</dbReference>
<comment type="similarity">
    <text evidence="5">Belongs to the CheB family.</text>
</comment>
<evidence type="ECO:0000256" key="1">
    <source>
        <dbReference type="ARBA" id="ARBA00022490"/>
    </source>
</evidence>
<evidence type="ECO:0000256" key="4">
    <source>
        <dbReference type="ARBA" id="ARBA00048267"/>
    </source>
</evidence>
<dbReference type="InterPro" id="IPR035909">
    <property type="entry name" value="CheB_C"/>
</dbReference>
<evidence type="ECO:0000256" key="2">
    <source>
        <dbReference type="ARBA" id="ARBA00022500"/>
    </source>
</evidence>
<dbReference type="GO" id="GO:0005737">
    <property type="term" value="C:cytoplasm"/>
    <property type="evidence" value="ECO:0007669"/>
    <property type="project" value="UniProtKB-SubCell"/>
</dbReference>
<dbReference type="EMBL" id="NXID01000004">
    <property type="protein sequence ID" value="RXK16742.1"/>
    <property type="molecule type" value="Genomic_DNA"/>
</dbReference>
<sequence>MYTVLVIDDSPSMRRILKDMINSIEEFEVVADAMDAYDAREKIKQYEPDLVTIDINMPKMDGVTFLRNLMRLHPMPAVVVSGESVRGNDIFDDGAVGFIPKPENGESMAHFQERIKDTLLNLTFLLKRYTLKKPKPLKPVAKTASTEIEYKIHPDEVIKSFPATFPGGKLIAIGSSTGGVESLLKVFRRLPANLPPIVITQHIPYGFSSSFAQRLNANSDLHVHEAKEGMILEYGHAYLAPGNMHLSIEKRRDGKYVTRLLDTKKVSHHKPSVDVLFRSVNNSAGGGAMAVMMTGMGDDGTIAMKELHDNGAYTVAQNKESCVVFGMPAKAIEANAVKDIIHLDEIADYIVEFAKGRRR</sequence>
<name>A0AAX2AIA4_9BACT</name>
<dbReference type="InterPro" id="IPR011006">
    <property type="entry name" value="CheY-like_superfamily"/>
</dbReference>
<feature type="domain" description="CheB-type methylesterase" evidence="9">
    <location>
        <begin position="164"/>
        <end position="357"/>
    </location>
</feature>
<keyword evidence="3 5" id="KW-0378">Hydrolase</keyword>
<comment type="catalytic activity">
    <reaction evidence="4 5">
        <text>[protein]-L-glutamate 5-O-methyl ester + H2O = L-glutamyl-[protein] + methanol + H(+)</text>
        <dbReference type="Rhea" id="RHEA:23236"/>
        <dbReference type="Rhea" id="RHEA-COMP:10208"/>
        <dbReference type="Rhea" id="RHEA-COMP:10311"/>
        <dbReference type="ChEBI" id="CHEBI:15377"/>
        <dbReference type="ChEBI" id="CHEBI:15378"/>
        <dbReference type="ChEBI" id="CHEBI:17790"/>
        <dbReference type="ChEBI" id="CHEBI:29973"/>
        <dbReference type="ChEBI" id="CHEBI:82795"/>
        <dbReference type="EC" id="3.1.1.61"/>
    </reaction>
</comment>
<evidence type="ECO:0000259" key="9">
    <source>
        <dbReference type="PROSITE" id="PS50122"/>
    </source>
</evidence>
<dbReference type="AlphaFoldDB" id="A0AAX2AIA4"/>
<dbReference type="SUPFAM" id="SSF52172">
    <property type="entry name" value="CheY-like"/>
    <property type="match status" value="1"/>
</dbReference>
<keyword evidence="2 5" id="KW-0145">Chemotaxis</keyword>
<dbReference type="RefSeq" id="WP_114841912.1">
    <property type="nucleotide sequence ID" value="NZ_CP031219.1"/>
</dbReference>
<dbReference type="Proteomes" id="UP000290092">
    <property type="component" value="Unassembled WGS sequence"/>
</dbReference>
<dbReference type="Pfam" id="PF01339">
    <property type="entry name" value="CheB_methylest"/>
    <property type="match status" value="1"/>
</dbReference>
<feature type="active site" evidence="5 6">
    <location>
        <position position="299"/>
    </location>
</feature>
<comment type="catalytic activity">
    <reaction evidence="5">
        <text>L-glutaminyl-[protein] + H2O = L-glutamyl-[protein] + NH4(+)</text>
        <dbReference type="Rhea" id="RHEA:16441"/>
        <dbReference type="Rhea" id="RHEA-COMP:10207"/>
        <dbReference type="Rhea" id="RHEA-COMP:10208"/>
        <dbReference type="ChEBI" id="CHEBI:15377"/>
        <dbReference type="ChEBI" id="CHEBI:28938"/>
        <dbReference type="ChEBI" id="CHEBI:29973"/>
        <dbReference type="ChEBI" id="CHEBI:30011"/>
        <dbReference type="EC" id="3.5.1.44"/>
    </reaction>
</comment>
<dbReference type="PANTHER" id="PTHR42872:SF6">
    <property type="entry name" value="PROTEIN-GLUTAMATE METHYLESTERASE_PROTEIN-GLUTAMINE GLUTAMINASE"/>
    <property type="match status" value="1"/>
</dbReference>
<feature type="domain" description="Response regulatory" evidence="8">
    <location>
        <begin position="3"/>
        <end position="116"/>
    </location>
</feature>
<dbReference type="PANTHER" id="PTHR42872">
    <property type="entry name" value="PROTEIN-GLUTAMATE METHYLESTERASE/PROTEIN-GLUTAMINE GLUTAMINASE"/>
    <property type="match status" value="1"/>
</dbReference>
<dbReference type="CDD" id="cd16432">
    <property type="entry name" value="CheB_Rec"/>
    <property type="match status" value="1"/>
</dbReference>
<keyword evidence="11" id="KW-1185">Reference proteome</keyword>
<feature type="modified residue" description="4-aspartylphosphate" evidence="5 7">
    <location>
        <position position="54"/>
    </location>
</feature>
<proteinExistence type="inferred from homology"/>
<keyword evidence="5 7" id="KW-0597">Phosphoprotein</keyword>
<comment type="domain">
    <text evidence="5">Contains a C-terminal catalytic domain, and an N-terminal region which modulates catalytic activity.</text>
</comment>
<evidence type="ECO:0000256" key="6">
    <source>
        <dbReference type="PROSITE-ProRule" id="PRU00050"/>
    </source>
</evidence>
<organism evidence="10 11">
    <name type="scientific">Malaciobacter mytili LMG 24559</name>
    <dbReference type="NCBI Taxonomy" id="1032238"/>
    <lineage>
        <taxon>Bacteria</taxon>
        <taxon>Pseudomonadati</taxon>
        <taxon>Campylobacterota</taxon>
        <taxon>Epsilonproteobacteria</taxon>
        <taxon>Campylobacterales</taxon>
        <taxon>Arcobacteraceae</taxon>
        <taxon>Malaciobacter</taxon>
    </lineage>
</organism>
<dbReference type="HAMAP" id="MF_00099">
    <property type="entry name" value="CheB_chemtxs"/>
    <property type="match status" value="1"/>
</dbReference>
<dbReference type="GO" id="GO:0006935">
    <property type="term" value="P:chemotaxis"/>
    <property type="evidence" value="ECO:0007669"/>
    <property type="project" value="UniProtKB-UniRule"/>
</dbReference>
<evidence type="ECO:0000313" key="10">
    <source>
        <dbReference type="EMBL" id="RXK16742.1"/>
    </source>
</evidence>
<comment type="subcellular location">
    <subcellularLocation>
        <location evidence="5">Cytoplasm</location>
    </subcellularLocation>
</comment>
<dbReference type="NCBIfam" id="NF001965">
    <property type="entry name" value="PRK00742.1"/>
    <property type="match status" value="1"/>
</dbReference>
<comment type="caution">
    <text evidence="10">The sequence shown here is derived from an EMBL/GenBank/DDBJ whole genome shotgun (WGS) entry which is preliminary data.</text>
</comment>
<evidence type="ECO:0000259" key="8">
    <source>
        <dbReference type="PROSITE" id="PS50110"/>
    </source>
</evidence>
<dbReference type="EC" id="3.5.1.44" evidence="5"/>
<comment type="PTM">
    <text evidence="5">Phosphorylated by CheA. Phosphorylation of the N-terminal regulatory domain activates the methylesterase activity.</text>
</comment>
<accession>A0AAX2AIA4</accession>
<dbReference type="Pfam" id="PF00072">
    <property type="entry name" value="Response_reg"/>
    <property type="match status" value="1"/>
</dbReference>
<feature type="active site" evidence="5 6">
    <location>
        <position position="202"/>
    </location>
</feature>
<dbReference type="KEGG" id="amyt:AMYT_1483"/>
<dbReference type="CDD" id="cd17541">
    <property type="entry name" value="REC_CheB-like"/>
    <property type="match status" value="1"/>
</dbReference>
<dbReference type="GO" id="GO:0000156">
    <property type="term" value="F:phosphorelay response regulator activity"/>
    <property type="evidence" value="ECO:0007669"/>
    <property type="project" value="InterPro"/>
</dbReference>